<comment type="caution">
    <text evidence="3">The sequence shown here is derived from an EMBL/GenBank/DDBJ whole genome shotgun (WGS) entry which is preliminary data.</text>
</comment>
<dbReference type="AlphaFoldDB" id="A0A9D2HA02"/>
<feature type="compositionally biased region" description="Gly residues" evidence="1">
    <location>
        <begin position="163"/>
        <end position="175"/>
    </location>
</feature>
<evidence type="ECO:0008006" key="5">
    <source>
        <dbReference type="Google" id="ProtNLM"/>
    </source>
</evidence>
<accession>A0A9D2HA02</accession>
<dbReference type="EMBL" id="DXAK01000016">
    <property type="protein sequence ID" value="HJA06246.1"/>
    <property type="molecule type" value="Genomic_DNA"/>
</dbReference>
<evidence type="ECO:0000256" key="2">
    <source>
        <dbReference type="SAM" id="Phobius"/>
    </source>
</evidence>
<dbReference type="PANTHER" id="PTHR35902:SF3">
    <property type="entry name" value="NPCBM-ASSOCIATED, NEW3 DOMAIN OF ALPHA-GALACTOSIDASE"/>
    <property type="match status" value="1"/>
</dbReference>
<protein>
    <recommendedName>
        <fullName evidence="5">CARDB domain-containing protein</fullName>
    </recommendedName>
</protein>
<gene>
    <name evidence="3" type="ORF">H9798_03740</name>
</gene>
<reference evidence="3" key="1">
    <citation type="journal article" date="2021" name="PeerJ">
        <title>Extensive microbial diversity within the chicken gut microbiome revealed by metagenomics and culture.</title>
        <authorList>
            <person name="Gilroy R."/>
            <person name="Ravi A."/>
            <person name="Getino M."/>
            <person name="Pursley I."/>
            <person name="Horton D.L."/>
            <person name="Alikhan N.F."/>
            <person name="Baker D."/>
            <person name="Gharbi K."/>
            <person name="Hall N."/>
            <person name="Watson M."/>
            <person name="Adriaenssens E.M."/>
            <person name="Foster-Nyarko E."/>
            <person name="Jarju S."/>
            <person name="Secka A."/>
            <person name="Antonio M."/>
            <person name="Oren A."/>
            <person name="Chaudhuri R.R."/>
            <person name="La Ragione R."/>
            <person name="Hildebrand F."/>
            <person name="Pallen M.J."/>
        </authorList>
    </citation>
    <scope>NUCLEOTIDE SEQUENCE</scope>
    <source>
        <strain evidence="3">ChiSjej2B20-11307</strain>
    </source>
</reference>
<reference evidence="3" key="2">
    <citation type="submission" date="2021-04" db="EMBL/GenBank/DDBJ databases">
        <authorList>
            <person name="Gilroy R."/>
        </authorList>
    </citation>
    <scope>NUCLEOTIDE SEQUENCE</scope>
    <source>
        <strain evidence="3">ChiSjej2B20-11307</strain>
    </source>
</reference>
<feature type="transmembrane region" description="Helical" evidence="2">
    <location>
        <begin position="472"/>
        <end position="493"/>
    </location>
</feature>
<feature type="region of interest" description="Disordered" evidence="1">
    <location>
        <begin position="157"/>
        <end position="222"/>
    </location>
</feature>
<evidence type="ECO:0000256" key="1">
    <source>
        <dbReference type="SAM" id="MobiDB-lite"/>
    </source>
</evidence>
<name>A0A9D2HA02_9FIRM</name>
<keyword evidence="2" id="KW-1133">Transmembrane helix</keyword>
<proteinExistence type="predicted"/>
<sequence length="520" mass="55457">MSAKEKAADPAQAQAGNEAVSRISEGTQDNKELTRIRISVGDGQETPVFKAGEKASLQINVFNSGNMDAQDVRIAPVIEDADSWPFELDKLNYEQKLGTLQAGQQASAFWGAGDGKLTVKSDVTGKAYKLVFRITYDDGKTGYETEKYIFVKTEAKEKPAEGGDSGGQESGGQGQPGESNGGASQSGSLNQELDGGGFINNDPVISGGGGTESGSGSVPRVIVTGFDTEPGEVHAGSDFKLIVHLKNTSQRTAVSNMVFDLQAAASGTEAAAEAPAFLPSSGSSSIYLEKIAAGGTKDIAIDLNARADLIQKPYGITMDMKYEDSSAVQYEAQSSLAIPVKQEARFEFSEIRIAPDTVSVGEEANISCSLYNLGRVKMYNVKVRMEGEMIEAEEQFIGNLDAGGTGTIDSIVTAVKETAGNEECKLILSYEDDAGNVNTAEQKFPMTVMQEMIPEDMEMMAGEIPEEGHTPAGMIIAIIVLAAAGITAAVVLIKRRKKKSRGLEEEELFDEVERFTEDER</sequence>
<evidence type="ECO:0000313" key="3">
    <source>
        <dbReference type="EMBL" id="HJA06246.1"/>
    </source>
</evidence>
<keyword evidence="2" id="KW-0472">Membrane</keyword>
<evidence type="ECO:0000313" key="4">
    <source>
        <dbReference type="Proteomes" id="UP000824223"/>
    </source>
</evidence>
<keyword evidence="2" id="KW-0812">Transmembrane</keyword>
<dbReference type="PANTHER" id="PTHR35902">
    <property type="entry name" value="S-LAYER DOMAIN-LIKE PROTEIN-RELATED"/>
    <property type="match status" value="1"/>
</dbReference>
<dbReference type="Proteomes" id="UP000824223">
    <property type="component" value="Unassembled WGS sequence"/>
</dbReference>
<organism evidence="3 4">
    <name type="scientific">Candidatus Mediterraneibacter pullicola</name>
    <dbReference type="NCBI Taxonomy" id="2838682"/>
    <lineage>
        <taxon>Bacteria</taxon>
        <taxon>Bacillati</taxon>
        <taxon>Bacillota</taxon>
        <taxon>Clostridia</taxon>
        <taxon>Lachnospirales</taxon>
        <taxon>Lachnospiraceae</taxon>
        <taxon>Mediterraneibacter</taxon>
    </lineage>
</organism>
<feature type="region of interest" description="Disordered" evidence="1">
    <location>
        <begin position="1"/>
        <end position="34"/>
    </location>
</feature>